<dbReference type="NCBIfam" id="TIGR00916">
    <property type="entry name" value="2A0604s01"/>
    <property type="match status" value="1"/>
</dbReference>
<keyword evidence="4 9" id="KW-0812">Transmembrane</keyword>
<evidence type="ECO:0000259" key="12">
    <source>
        <dbReference type="Pfam" id="PF22599"/>
    </source>
</evidence>
<keyword evidence="2 9" id="KW-0813">Transport</keyword>
<dbReference type="NCBIfam" id="TIGR01129">
    <property type="entry name" value="secD"/>
    <property type="match status" value="1"/>
</dbReference>
<evidence type="ECO:0000256" key="9">
    <source>
        <dbReference type="HAMAP-Rule" id="MF_01463"/>
    </source>
</evidence>
<evidence type="ECO:0000256" key="1">
    <source>
        <dbReference type="ARBA" id="ARBA00004651"/>
    </source>
</evidence>
<dbReference type="InterPro" id="IPR048634">
    <property type="entry name" value="SecD_SecF_C"/>
</dbReference>
<organism evidence="13 14">
    <name type="scientific">Sporomusa silvacetica DSM 10669</name>
    <dbReference type="NCBI Taxonomy" id="1123289"/>
    <lineage>
        <taxon>Bacteria</taxon>
        <taxon>Bacillati</taxon>
        <taxon>Bacillota</taxon>
        <taxon>Negativicutes</taxon>
        <taxon>Selenomonadales</taxon>
        <taxon>Sporomusaceae</taxon>
        <taxon>Sporomusa</taxon>
    </lineage>
</organism>
<keyword evidence="6 9" id="KW-1133">Transmembrane helix</keyword>
<dbReference type="PANTHER" id="PTHR30081:SF1">
    <property type="entry name" value="PROTEIN TRANSLOCASE SUBUNIT SECD"/>
    <property type="match status" value="1"/>
</dbReference>
<evidence type="ECO:0000256" key="4">
    <source>
        <dbReference type="ARBA" id="ARBA00022692"/>
    </source>
</evidence>
<evidence type="ECO:0000256" key="8">
    <source>
        <dbReference type="ARBA" id="ARBA00023136"/>
    </source>
</evidence>
<sequence>MRWDNFAKFLVVVLAILVAAGFYMLPLSLSIKQGLDLQGGTHVVMEASDTPEATVNDDAMKRVVQIMERRINELGLTEPIVQRQGERRVIIELPGVKDPEKAIEMLGKTALMEFQDESGTVVLTGKDLKDAKAQIDKGNQKLVAIEFTDEGTKKFADLTAKSVGKHIAILLDNQILTNPVVQEAIPNGKAVISGNRDMAEAERLAILLRSGALPVKVDVLETRTVGPTLGEDSKAKSMQAFTIGIVAIVVFMLLFYRASGFVANITLILYVMMLLFCLKMLNATLTLPGIAGIILSVGMAVDANVLIFERFKEEYRNGKTLRAAMDAGFSRAFATILDSNITTLIAAAVLFFLGTGTIKGFAITLGLGIILSMFTAITVTKYVLKMLINANVLKSGKFYGVYGGEKHEI</sequence>
<dbReference type="RefSeq" id="WP_094603350.1">
    <property type="nucleotide sequence ID" value="NZ_CP155573.1"/>
</dbReference>
<accession>A0ABZ3ILN3</accession>
<keyword evidence="3 9" id="KW-1003">Cell membrane</keyword>
<dbReference type="Pfam" id="PF07549">
    <property type="entry name" value="Sec_GG"/>
    <property type="match status" value="1"/>
</dbReference>
<feature type="domain" description="Protein translocase subunit SecDF P1" evidence="11">
    <location>
        <begin position="60"/>
        <end position="117"/>
    </location>
</feature>
<dbReference type="Gene3D" id="3.30.70.3220">
    <property type="match status" value="1"/>
</dbReference>
<feature type="transmembrane region" description="Helical" evidence="9">
    <location>
        <begin position="261"/>
        <end position="281"/>
    </location>
</feature>
<dbReference type="InterPro" id="IPR048631">
    <property type="entry name" value="SecD_1st"/>
</dbReference>
<keyword evidence="5 9" id="KW-0653">Protein transport</keyword>
<comment type="function">
    <text evidence="9">Part of the Sec protein translocase complex. Interacts with the SecYEG preprotein conducting channel. SecDF uses the proton motive force (PMF) to complete protein translocation after the ATP-dependent function of SecA.</text>
</comment>
<evidence type="ECO:0000256" key="3">
    <source>
        <dbReference type="ARBA" id="ARBA00022475"/>
    </source>
</evidence>
<feature type="transmembrane region" description="Helical" evidence="9">
    <location>
        <begin position="287"/>
        <end position="308"/>
    </location>
</feature>
<dbReference type="PANTHER" id="PTHR30081">
    <property type="entry name" value="PROTEIN-EXPORT MEMBRANE PROTEIN SEC"/>
    <property type="match status" value="1"/>
</dbReference>
<keyword evidence="8 9" id="KW-0472">Membrane</keyword>
<protein>
    <recommendedName>
        <fullName evidence="9">Protein translocase subunit SecD</fullName>
    </recommendedName>
</protein>
<evidence type="ECO:0000256" key="6">
    <source>
        <dbReference type="ARBA" id="ARBA00022989"/>
    </source>
</evidence>
<proteinExistence type="inferred from homology"/>
<comment type="similarity">
    <text evidence="9">Belongs to the SecD/SecF family. SecD subfamily.</text>
</comment>
<evidence type="ECO:0000256" key="7">
    <source>
        <dbReference type="ARBA" id="ARBA00023010"/>
    </source>
</evidence>
<feature type="domain" description="Protein export membrane protein SecD/SecF C-terminal" evidence="10">
    <location>
        <begin position="217"/>
        <end position="388"/>
    </location>
</feature>
<dbReference type="HAMAP" id="MF_01463_B">
    <property type="entry name" value="SecD_B"/>
    <property type="match status" value="1"/>
</dbReference>
<dbReference type="InterPro" id="IPR055344">
    <property type="entry name" value="SecD_SecF_C_bact"/>
</dbReference>
<evidence type="ECO:0000256" key="5">
    <source>
        <dbReference type="ARBA" id="ARBA00022927"/>
    </source>
</evidence>
<reference evidence="13" key="1">
    <citation type="submission" date="2024-05" db="EMBL/GenBank/DDBJ databases">
        <title>Isolation and characterization of Sporomusa carbonis sp. nov., a carboxydotrophic hydrogenogen in the genus of Sporomusa isolated from a charcoal burning pile.</title>
        <authorList>
            <person name="Boeer T."/>
            <person name="Rosenbaum F."/>
            <person name="Eysell L."/>
            <person name="Mueller V."/>
            <person name="Daniel R."/>
            <person name="Poehlein A."/>
        </authorList>
    </citation>
    <scope>NUCLEOTIDE SEQUENCE [LARGE SCALE GENOMIC DNA]</scope>
    <source>
        <strain evidence="13">DSM 10669</strain>
    </source>
</reference>
<dbReference type="InterPro" id="IPR054384">
    <property type="entry name" value="SecDF_P1_head"/>
</dbReference>
<feature type="transmembrane region" description="Helical" evidence="9">
    <location>
        <begin position="238"/>
        <end position="256"/>
    </location>
</feature>
<dbReference type="Pfam" id="PF21760">
    <property type="entry name" value="SecD_1st"/>
    <property type="match status" value="1"/>
</dbReference>
<dbReference type="InterPro" id="IPR022813">
    <property type="entry name" value="SecD/SecF_arch_bac"/>
</dbReference>
<keyword evidence="7 9" id="KW-0811">Translocation</keyword>
<dbReference type="SUPFAM" id="SSF82866">
    <property type="entry name" value="Multidrug efflux transporter AcrB transmembrane domain"/>
    <property type="match status" value="1"/>
</dbReference>
<feature type="domain" description="SecDF P1 head subdomain" evidence="12">
    <location>
        <begin position="120"/>
        <end position="215"/>
    </location>
</feature>
<gene>
    <name evidence="13" type="primary">secDF</name>
    <name evidence="9" type="synonym">secD</name>
    <name evidence="13" type="ORF">SPSIL_027550</name>
</gene>
<comment type="caution">
    <text evidence="9">Lacks conserved residue(s) required for the propagation of feature annotation.</text>
</comment>
<dbReference type="EMBL" id="CP155573">
    <property type="protein sequence ID" value="XFO66596.1"/>
    <property type="molecule type" value="Genomic_DNA"/>
</dbReference>
<comment type="subcellular location">
    <subcellularLocation>
        <location evidence="1 9">Cell membrane</location>
        <topology evidence="1 9">Multi-pass membrane protein</topology>
    </subcellularLocation>
</comment>
<dbReference type="Pfam" id="PF22599">
    <property type="entry name" value="SecDF_P1_head"/>
    <property type="match status" value="1"/>
</dbReference>
<dbReference type="InterPro" id="IPR022646">
    <property type="entry name" value="SecD/SecF_CS"/>
</dbReference>
<evidence type="ECO:0000313" key="13">
    <source>
        <dbReference type="EMBL" id="XFO66596.1"/>
    </source>
</evidence>
<evidence type="ECO:0000313" key="14">
    <source>
        <dbReference type="Proteomes" id="UP000216752"/>
    </source>
</evidence>
<dbReference type="Proteomes" id="UP000216752">
    <property type="component" value="Chromosome"/>
</dbReference>
<dbReference type="InterPro" id="IPR005791">
    <property type="entry name" value="SecD"/>
</dbReference>
<evidence type="ECO:0000256" key="2">
    <source>
        <dbReference type="ARBA" id="ARBA00022448"/>
    </source>
</evidence>
<keyword evidence="14" id="KW-1185">Reference proteome</keyword>
<dbReference type="Gene3D" id="1.20.1640.10">
    <property type="entry name" value="Multidrug efflux transporter AcrB transmembrane domain"/>
    <property type="match status" value="1"/>
</dbReference>
<dbReference type="Pfam" id="PF02355">
    <property type="entry name" value="SecD_SecF_C"/>
    <property type="match status" value="1"/>
</dbReference>
<comment type="subunit">
    <text evidence="9">Forms a complex with SecF. Part of the essential Sec protein translocation apparatus which comprises SecA, SecYEG and auxiliary proteins SecDF. Other proteins may also be involved.</text>
</comment>
<evidence type="ECO:0000259" key="11">
    <source>
        <dbReference type="Pfam" id="PF21760"/>
    </source>
</evidence>
<name>A0ABZ3ILN3_9FIRM</name>
<feature type="transmembrane region" description="Helical" evidence="9">
    <location>
        <begin position="360"/>
        <end position="384"/>
    </location>
</feature>
<evidence type="ECO:0000259" key="10">
    <source>
        <dbReference type="Pfam" id="PF02355"/>
    </source>
</evidence>
<feature type="transmembrane region" description="Helical" evidence="9">
    <location>
        <begin position="329"/>
        <end position="354"/>
    </location>
</feature>